<sequence>EPKTYNAAMRSTFAQQWRSAVDSEYQSLMTNRTWILVHPPKHRRVLQNRWVFVVKYTGSGEIDRTKARLSIKGFLQQYGVDYNEIYAPVIRMEVLRLLLTIAALLDFEIHQMDVKTAFLNGTLDDEIYMKQPEGFVVPGKEGLVCKLLKKPLRSKAGTPYLVSNIVRFSGKPWIPQTD</sequence>
<organism evidence="2 3">
    <name type="scientific">Phytophthora megakarya</name>
    <dbReference type="NCBI Taxonomy" id="4795"/>
    <lineage>
        <taxon>Eukaryota</taxon>
        <taxon>Sar</taxon>
        <taxon>Stramenopiles</taxon>
        <taxon>Oomycota</taxon>
        <taxon>Peronosporomycetes</taxon>
        <taxon>Peronosporales</taxon>
        <taxon>Peronosporaceae</taxon>
        <taxon>Phytophthora</taxon>
    </lineage>
</organism>
<evidence type="ECO:0000259" key="1">
    <source>
        <dbReference type="Pfam" id="PF07727"/>
    </source>
</evidence>
<evidence type="ECO:0000313" key="3">
    <source>
        <dbReference type="Proteomes" id="UP000198211"/>
    </source>
</evidence>
<dbReference type="EMBL" id="NBNE01016937">
    <property type="protein sequence ID" value="OWY92968.1"/>
    <property type="molecule type" value="Genomic_DNA"/>
</dbReference>
<dbReference type="Pfam" id="PF07727">
    <property type="entry name" value="RVT_2"/>
    <property type="match status" value="1"/>
</dbReference>
<gene>
    <name evidence="2" type="ORF">PHMEG_00037798</name>
</gene>
<feature type="non-terminal residue" evidence="2">
    <location>
        <position position="1"/>
    </location>
</feature>
<accession>A0A225UJ06</accession>
<proteinExistence type="predicted"/>
<dbReference type="AlphaFoldDB" id="A0A225UJ06"/>
<dbReference type="STRING" id="4795.A0A225UJ06"/>
<dbReference type="Proteomes" id="UP000198211">
    <property type="component" value="Unassembled WGS sequence"/>
</dbReference>
<name>A0A225UJ06_9STRA</name>
<keyword evidence="3" id="KW-1185">Reference proteome</keyword>
<dbReference type="InterPro" id="IPR013103">
    <property type="entry name" value="RVT_2"/>
</dbReference>
<feature type="domain" description="Reverse transcriptase Ty1/copia-type" evidence="1">
    <location>
        <begin position="31"/>
        <end position="149"/>
    </location>
</feature>
<protein>
    <submittedName>
        <fullName evidence="2">Gag-pol Polyprotein</fullName>
    </submittedName>
</protein>
<dbReference type="OrthoDB" id="95604at2759"/>
<comment type="caution">
    <text evidence="2">The sequence shown here is derived from an EMBL/GenBank/DDBJ whole genome shotgun (WGS) entry which is preliminary data.</text>
</comment>
<evidence type="ECO:0000313" key="2">
    <source>
        <dbReference type="EMBL" id="OWY92968.1"/>
    </source>
</evidence>
<reference evidence="3" key="1">
    <citation type="submission" date="2017-03" db="EMBL/GenBank/DDBJ databases">
        <title>Phytopthora megakarya and P. palmivora, two closely related causual agents of cacao black pod achieved similar genome size and gene model numbers by different mechanisms.</title>
        <authorList>
            <person name="Ali S."/>
            <person name="Shao J."/>
            <person name="Larry D.J."/>
            <person name="Kronmiller B."/>
            <person name="Shen D."/>
            <person name="Strem M.D."/>
            <person name="Melnick R.L."/>
            <person name="Guiltinan M.J."/>
            <person name="Tyler B.M."/>
            <person name="Meinhardt L.W."/>
            <person name="Bailey B.A."/>
        </authorList>
    </citation>
    <scope>NUCLEOTIDE SEQUENCE [LARGE SCALE GENOMIC DNA]</scope>
    <source>
        <strain evidence="3">zdho120</strain>
    </source>
</reference>